<comment type="caution">
    <text evidence="4">The sequence shown here is derived from an EMBL/GenBank/DDBJ whole genome shotgun (WGS) entry which is preliminary data.</text>
</comment>
<evidence type="ECO:0000313" key="4">
    <source>
        <dbReference type="EMBL" id="PWS29913.1"/>
    </source>
</evidence>
<sequence length="451" mass="51852">MNGIYYLLEANLYLIIFYGFYRVFLHKETFYALNRYYLIATSTIAFTLPFLQIGYLKREIVVIGYSGFVEIQQKQSWLNIENICMLAYFLVCLIFMSKMVWGLLHLKNLIKSSEKARQNGILLIEIPNSKRAFSFFNCLFIDPEIPQKNTVLKHEMVHIKQKHSLDILLFEIIQITSWFNPIIYFIKNDIKLIHEYLADEETTLQDIPKYDYAVFLIQNSYGNQNFSLTNQIFNSSILKNRISMLNQKKSANWARLRLLFMLPLIGGMLCLSTMAFTKSYGTIEIGAKKEMLSIAVQDTIKKKADKKKLPPPPPIEPRPRTKNLSKSKVDQVRFPPPIVKKDGKKLPPPLVIEDIKRIPPPPPVEPKSNKNNDSEIIYGDPIPNEGTINKNSKTIYGDPSLSSKNKEIKLVTVTGYPNSKSKPKTKVQSLTITPIKSKPEVVIIEEPTKKQ</sequence>
<keyword evidence="5" id="KW-1185">Reference proteome</keyword>
<dbReference type="Pfam" id="PF05569">
    <property type="entry name" value="Peptidase_M56"/>
    <property type="match status" value="1"/>
</dbReference>
<keyword evidence="2" id="KW-0472">Membrane</keyword>
<feature type="transmembrane region" description="Helical" evidence="2">
    <location>
        <begin position="6"/>
        <end position="24"/>
    </location>
</feature>
<proteinExistence type="predicted"/>
<organism evidence="4 5">
    <name type="scientific">Pedobacter paludis</name>
    <dbReference type="NCBI Taxonomy" id="2203212"/>
    <lineage>
        <taxon>Bacteria</taxon>
        <taxon>Pseudomonadati</taxon>
        <taxon>Bacteroidota</taxon>
        <taxon>Sphingobacteriia</taxon>
        <taxon>Sphingobacteriales</taxon>
        <taxon>Sphingobacteriaceae</taxon>
        <taxon>Pedobacter</taxon>
    </lineage>
</organism>
<protein>
    <recommendedName>
        <fullName evidence="3">Peptidase M56 domain-containing protein</fullName>
    </recommendedName>
</protein>
<name>A0A317EVE3_9SPHI</name>
<dbReference type="EMBL" id="QGNY01000009">
    <property type="protein sequence ID" value="PWS29913.1"/>
    <property type="molecule type" value="Genomic_DNA"/>
</dbReference>
<dbReference type="InterPro" id="IPR008756">
    <property type="entry name" value="Peptidase_M56"/>
</dbReference>
<dbReference type="AlphaFoldDB" id="A0A317EVE3"/>
<evidence type="ECO:0000256" key="1">
    <source>
        <dbReference type="SAM" id="MobiDB-lite"/>
    </source>
</evidence>
<evidence type="ECO:0000259" key="3">
    <source>
        <dbReference type="Pfam" id="PF05569"/>
    </source>
</evidence>
<feature type="transmembrane region" description="Helical" evidence="2">
    <location>
        <begin position="258"/>
        <end position="276"/>
    </location>
</feature>
<dbReference type="OrthoDB" id="649093at2"/>
<feature type="domain" description="Peptidase M56" evidence="3">
    <location>
        <begin position="148"/>
        <end position="245"/>
    </location>
</feature>
<feature type="region of interest" description="Disordered" evidence="1">
    <location>
        <begin position="303"/>
        <end position="404"/>
    </location>
</feature>
<feature type="transmembrane region" description="Helical" evidence="2">
    <location>
        <begin position="36"/>
        <end position="56"/>
    </location>
</feature>
<dbReference type="RefSeq" id="WP_109932387.1">
    <property type="nucleotide sequence ID" value="NZ_QGNY01000009.1"/>
</dbReference>
<reference evidence="5" key="1">
    <citation type="submission" date="2018-05" db="EMBL/GenBank/DDBJ databases">
        <title>Pedobacter paludis sp. nov., isolated from wetland soil.</title>
        <authorList>
            <person name="Zhang Y."/>
        </authorList>
    </citation>
    <scope>NUCLEOTIDE SEQUENCE [LARGE SCALE GENOMIC DNA]</scope>
    <source>
        <strain evidence="5">R-8</strain>
    </source>
</reference>
<feature type="transmembrane region" description="Helical" evidence="2">
    <location>
        <begin position="85"/>
        <end position="106"/>
    </location>
</feature>
<keyword evidence="2" id="KW-0812">Transmembrane</keyword>
<gene>
    <name evidence="4" type="ORF">DF947_20200</name>
</gene>
<keyword evidence="2" id="KW-1133">Transmembrane helix</keyword>
<evidence type="ECO:0000313" key="5">
    <source>
        <dbReference type="Proteomes" id="UP000245391"/>
    </source>
</evidence>
<accession>A0A317EVE3</accession>
<dbReference type="Proteomes" id="UP000245391">
    <property type="component" value="Unassembled WGS sequence"/>
</dbReference>
<evidence type="ECO:0000256" key="2">
    <source>
        <dbReference type="SAM" id="Phobius"/>
    </source>
</evidence>